<protein>
    <submittedName>
        <fullName evidence="1">Uncharacterized protein</fullName>
    </submittedName>
</protein>
<keyword evidence="2" id="KW-1185">Reference proteome</keyword>
<name>A0ACB8TR34_9APHY</name>
<evidence type="ECO:0000313" key="1">
    <source>
        <dbReference type="EMBL" id="KAI0084445.1"/>
    </source>
</evidence>
<organism evidence="1 2">
    <name type="scientific">Irpex rosettiformis</name>
    <dbReference type="NCBI Taxonomy" id="378272"/>
    <lineage>
        <taxon>Eukaryota</taxon>
        <taxon>Fungi</taxon>
        <taxon>Dikarya</taxon>
        <taxon>Basidiomycota</taxon>
        <taxon>Agaricomycotina</taxon>
        <taxon>Agaricomycetes</taxon>
        <taxon>Polyporales</taxon>
        <taxon>Irpicaceae</taxon>
        <taxon>Irpex</taxon>
    </lineage>
</organism>
<gene>
    <name evidence="1" type="ORF">BDY19DRAFT_997664</name>
</gene>
<accession>A0ACB8TR34</accession>
<dbReference type="Proteomes" id="UP001055072">
    <property type="component" value="Unassembled WGS sequence"/>
</dbReference>
<evidence type="ECO:0000313" key="2">
    <source>
        <dbReference type="Proteomes" id="UP001055072"/>
    </source>
</evidence>
<proteinExistence type="predicted"/>
<comment type="caution">
    <text evidence="1">The sequence shown here is derived from an EMBL/GenBank/DDBJ whole genome shotgun (WGS) entry which is preliminary data.</text>
</comment>
<sequence length="159" mass="16734">MSSTKAEERNLEVLRGIEALGGAKGYKLKSLEKLSHKKPDPSKRPRVGDWPQVTSVVGNTWSAFIYTRIDMTAPQTGDSGSGHAWGAGIGDMGFAGLMGFSDWATLKSAPNDFYVIGDDEVAGGILIYLSVNGSPAGVVAAATEGLDVLIGLDGSFVWK</sequence>
<reference evidence="1" key="1">
    <citation type="journal article" date="2021" name="Environ. Microbiol.">
        <title>Gene family expansions and transcriptome signatures uncover fungal adaptations to wood decay.</title>
        <authorList>
            <person name="Hage H."/>
            <person name="Miyauchi S."/>
            <person name="Viragh M."/>
            <person name="Drula E."/>
            <person name="Min B."/>
            <person name="Chaduli D."/>
            <person name="Navarro D."/>
            <person name="Favel A."/>
            <person name="Norest M."/>
            <person name="Lesage-Meessen L."/>
            <person name="Balint B."/>
            <person name="Merenyi Z."/>
            <person name="de Eugenio L."/>
            <person name="Morin E."/>
            <person name="Martinez A.T."/>
            <person name="Baldrian P."/>
            <person name="Stursova M."/>
            <person name="Martinez M.J."/>
            <person name="Novotny C."/>
            <person name="Magnuson J.K."/>
            <person name="Spatafora J.W."/>
            <person name="Maurice S."/>
            <person name="Pangilinan J."/>
            <person name="Andreopoulos W."/>
            <person name="LaButti K."/>
            <person name="Hundley H."/>
            <person name="Na H."/>
            <person name="Kuo A."/>
            <person name="Barry K."/>
            <person name="Lipzen A."/>
            <person name="Henrissat B."/>
            <person name="Riley R."/>
            <person name="Ahrendt S."/>
            <person name="Nagy L.G."/>
            <person name="Grigoriev I.V."/>
            <person name="Martin F."/>
            <person name="Rosso M.N."/>
        </authorList>
    </citation>
    <scope>NUCLEOTIDE SEQUENCE</scope>
    <source>
        <strain evidence="1">CBS 384.51</strain>
    </source>
</reference>
<dbReference type="EMBL" id="MU274942">
    <property type="protein sequence ID" value="KAI0084445.1"/>
    <property type="molecule type" value="Genomic_DNA"/>
</dbReference>